<dbReference type="GO" id="GO:0101031">
    <property type="term" value="C:protein folding chaperone complex"/>
    <property type="evidence" value="ECO:0007669"/>
    <property type="project" value="TreeGrafter"/>
</dbReference>
<dbReference type="Pfam" id="PF14559">
    <property type="entry name" value="TPR_19"/>
    <property type="match status" value="1"/>
</dbReference>
<dbReference type="InterPro" id="IPR019734">
    <property type="entry name" value="TPR_rpt"/>
</dbReference>
<dbReference type="AlphaFoldDB" id="A0A6G0W366"/>
<dbReference type="Gene3D" id="1.25.40.10">
    <property type="entry name" value="Tetratricopeptide repeat domain"/>
    <property type="match status" value="1"/>
</dbReference>
<feature type="region of interest" description="Disordered" evidence="6">
    <location>
        <begin position="281"/>
        <end position="300"/>
    </location>
</feature>
<comment type="similarity">
    <text evidence="3">Belongs to the RPAP3 family.</text>
</comment>
<dbReference type="PROSITE" id="PS50005">
    <property type="entry name" value="TPR"/>
    <property type="match status" value="1"/>
</dbReference>
<evidence type="ECO:0000256" key="5">
    <source>
        <dbReference type="PROSITE-ProRule" id="PRU00339"/>
    </source>
</evidence>
<dbReference type="InterPro" id="IPR025986">
    <property type="entry name" value="RPAP3-like_C"/>
</dbReference>
<dbReference type="Pfam" id="PF13877">
    <property type="entry name" value="RPAP3_C"/>
    <property type="match status" value="1"/>
</dbReference>
<dbReference type="Proteomes" id="UP000481153">
    <property type="component" value="Unassembled WGS sequence"/>
</dbReference>
<organism evidence="8 9">
    <name type="scientific">Aphanomyces euteiches</name>
    <dbReference type="NCBI Taxonomy" id="100861"/>
    <lineage>
        <taxon>Eukaryota</taxon>
        <taxon>Sar</taxon>
        <taxon>Stramenopiles</taxon>
        <taxon>Oomycota</taxon>
        <taxon>Saprolegniomycetes</taxon>
        <taxon>Saprolegniales</taxon>
        <taxon>Verrucalvaceae</taxon>
        <taxon>Aphanomyces</taxon>
    </lineage>
</organism>
<name>A0A6G0W366_9STRA</name>
<evidence type="ECO:0000313" key="8">
    <source>
        <dbReference type="EMBL" id="KAF0721529.1"/>
    </source>
</evidence>
<keyword evidence="1" id="KW-0677">Repeat</keyword>
<feature type="domain" description="RNA-polymerase II-associated protein 3-like C-terminal" evidence="7">
    <location>
        <begin position="315"/>
        <end position="405"/>
    </location>
</feature>
<dbReference type="PANTHER" id="PTHR46423:SF1">
    <property type="entry name" value="RNA POLYMERASE II-ASSOCIATED PROTEIN 3"/>
    <property type="match status" value="1"/>
</dbReference>
<dbReference type="SUPFAM" id="SSF48452">
    <property type="entry name" value="TPR-like"/>
    <property type="match status" value="1"/>
</dbReference>
<evidence type="ECO:0000256" key="3">
    <source>
        <dbReference type="ARBA" id="ARBA00038275"/>
    </source>
</evidence>
<dbReference type="PANTHER" id="PTHR46423">
    <property type="entry name" value="RNA POLYMERASE II-ASSOCIATED PROTEIN 3"/>
    <property type="match status" value="1"/>
</dbReference>
<evidence type="ECO:0000256" key="1">
    <source>
        <dbReference type="ARBA" id="ARBA00022737"/>
    </source>
</evidence>
<dbReference type="EMBL" id="VJMJ01000390">
    <property type="protein sequence ID" value="KAF0721529.1"/>
    <property type="molecule type" value="Genomic_DNA"/>
</dbReference>
<reference evidence="8 9" key="1">
    <citation type="submission" date="2019-07" db="EMBL/GenBank/DDBJ databases">
        <title>Genomics analysis of Aphanomyces spp. identifies a new class of oomycete effector associated with host adaptation.</title>
        <authorList>
            <person name="Gaulin E."/>
        </authorList>
    </citation>
    <scope>NUCLEOTIDE SEQUENCE [LARGE SCALE GENOMIC DNA]</scope>
    <source>
        <strain evidence="8 9">ATCC 201684</strain>
    </source>
</reference>
<dbReference type="SMART" id="SM00028">
    <property type="entry name" value="TPR"/>
    <property type="match status" value="3"/>
</dbReference>
<feature type="repeat" description="TPR" evidence="5">
    <location>
        <begin position="147"/>
        <end position="180"/>
    </location>
</feature>
<keyword evidence="9" id="KW-1185">Reference proteome</keyword>
<evidence type="ECO:0000313" key="9">
    <source>
        <dbReference type="Proteomes" id="UP000481153"/>
    </source>
</evidence>
<proteinExistence type="inferred from homology"/>
<feature type="region of interest" description="Disordered" evidence="6">
    <location>
        <begin position="104"/>
        <end position="148"/>
    </location>
</feature>
<evidence type="ECO:0000256" key="2">
    <source>
        <dbReference type="ARBA" id="ARBA00022803"/>
    </source>
</evidence>
<dbReference type="InterPro" id="IPR051966">
    <property type="entry name" value="RPAP3"/>
</dbReference>
<keyword evidence="2 5" id="KW-0802">TPR repeat</keyword>
<dbReference type="InterPro" id="IPR011990">
    <property type="entry name" value="TPR-like_helical_dom_sf"/>
</dbReference>
<dbReference type="VEuPathDB" id="FungiDB:AeMF1_006664"/>
<gene>
    <name evidence="8" type="ORF">Ae201684_019099</name>
</gene>
<evidence type="ECO:0000256" key="4">
    <source>
        <dbReference type="ARBA" id="ARBA00040133"/>
    </source>
</evidence>
<evidence type="ECO:0000259" key="7">
    <source>
        <dbReference type="Pfam" id="PF13877"/>
    </source>
</evidence>
<sequence>METLLVQRQIRENASYLQDYLGDLNVWESSMTKREAQRAAASKRSAAPVRKAVAVTVRGSQDSVSIPHPINAVKTSTKAPSQHVYDKGYQKWDSFDVEAALKEVDEPARPRPTAQESIPQPERPVKKVVAASRTTKTAPATPSVPRDVLDKEEGNRHFKAGDFAAAISCYSRSLSYNPRNPVVLSNRAMAHLKMNQFEKAEIDCTAALTADSGHVKSLVRCATARNSLGKHHAALLDLEAAMALDPTSKAIATQIKQTRENIKQSVRRAPTTRVQVVVEAPPTPEPAKPAPQEEAPRRPAAKTIPKIQVRLPDKAPSTAYEFVRVWKSLKHSSEMLSLRRAYLGRLRVDSLATLFKDSIEADLVSELIETLRDEQDVVFALDFLHGLTRVPRFSMVSMFFTADEKTAIKELLAKAPPAYTHLDAIQAAFDVN</sequence>
<protein>
    <recommendedName>
        <fullName evidence="4">RNA polymerase II-associated protein 3</fullName>
    </recommendedName>
</protein>
<accession>A0A6G0W366</accession>
<evidence type="ECO:0000256" key="6">
    <source>
        <dbReference type="SAM" id="MobiDB-lite"/>
    </source>
</evidence>
<comment type="caution">
    <text evidence="8">The sequence shown here is derived from an EMBL/GenBank/DDBJ whole genome shotgun (WGS) entry which is preliminary data.</text>
</comment>